<evidence type="ECO:0000313" key="1">
    <source>
        <dbReference type="EMBL" id="KKM62544.1"/>
    </source>
</evidence>
<name>A0A0F9IYQ2_9ZZZZ</name>
<comment type="caution">
    <text evidence="1">The sequence shown here is derived from an EMBL/GenBank/DDBJ whole genome shotgun (WGS) entry which is preliminary data.</text>
</comment>
<reference evidence="1" key="1">
    <citation type="journal article" date="2015" name="Nature">
        <title>Complex archaea that bridge the gap between prokaryotes and eukaryotes.</title>
        <authorList>
            <person name="Spang A."/>
            <person name="Saw J.H."/>
            <person name="Jorgensen S.L."/>
            <person name="Zaremba-Niedzwiedzka K."/>
            <person name="Martijn J."/>
            <person name="Lind A.E."/>
            <person name="van Eijk R."/>
            <person name="Schleper C."/>
            <person name="Guy L."/>
            <person name="Ettema T.J."/>
        </authorList>
    </citation>
    <scope>NUCLEOTIDE SEQUENCE</scope>
</reference>
<gene>
    <name evidence="1" type="ORF">LCGC14_1520640</name>
</gene>
<organism evidence="1">
    <name type="scientific">marine sediment metagenome</name>
    <dbReference type="NCBI Taxonomy" id="412755"/>
    <lineage>
        <taxon>unclassified sequences</taxon>
        <taxon>metagenomes</taxon>
        <taxon>ecological metagenomes</taxon>
    </lineage>
</organism>
<protein>
    <submittedName>
        <fullName evidence="1">Uncharacterized protein</fullName>
    </submittedName>
</protein>
<dbReference type="EMBL" id="LAZR01011273">
    <property type="protein sequence ID" value="KKM62544.1"/>
    <property type="molecule type" value="Genomic_DNA"/>
</dbReference>
<proteinExistence type="predicted"/>
<sequence length="63" mass="6709">MAPKGVPAPLSLYPLTLDAVVQHVVHESSTHPSTCTVCNPLTTIRDWVRSLGNKPAQGEDSNA</sequence>
<accession>A0A0F9IYQ2</accession>
<dbReference type="AlphaFoldDB" id="A0A0F9IYQ2"/>